<evidence type="ECO:0000259" key="2">
    <source>
        <dbReference type="Pfam" id="PF00160"/>
    </source>
</evidence>
<dbReference type="Pfam" id="PF00160">
    <property type="entry name" value="Pro_isomerase"/>
    <property type="match status" value="1"/>
</dbReference>
<dbReference type="OrthoDB" id="41673at2759"/>
<keyword evidence="3" id="KW-0413">Isomerase</keyword>
<dbReference type="AlphaFoldDB" id="A0A9K3L498"/>
<evidence type="ECO:0000256" key="1">
    <source>
        <dbReference type="SAM" id="MobiDB-lite"/>
    </source>
</evidence>
<accession>A0A9K3L498</accession>
<organism evidence="3 4">
    <name type="scientific">Nitzschia inconspicua</name>
    <dbReference type="NCBI Taxonomy" id="303405"/>
    <lineage>
        <taxon>Eukaryota</taxon>
        <taxon>Sar</taxon>
        <taxon>Stramenopiles</taxon>
        <taxon>Ochrophyta</taxon>
        <taxon>Bacillariophyta</taxon>
        <taxon>Bacillariophyceae</taxon>
        <taxon>Bacillariophycidae</taxon>
        <taxon>Bacillariales</taxon>
        <taxon>Bacillariaceae</taxon>
        <taxon>Nitzschia</taxon>
    </lineage>
</organism>
<evidence type="ECO:0000313" key="4">
    <source>
        <dbReference type="Proteomes" id="UP000693970"/>
    </source>
</evidence>
<keyword evidence="4" id="KW-1185">Reference proteome</keyword>
<feature type="domain" description="PPIase cyclophilin-type" evidence="2">
    <location>
        <begin position="274"/>
        <end position="409"/>
    </location>
</feature>
<name>A0A9K3L498_9STRA</name>
<reference evidence="3" key="1">
    <citation type="journal article" date="2021" name="Sci. Rep.">
        <title>Diploid genomic architecture of Nitzschia inconspicua, an elite biomass production diatom.</title>
        <authorList>
            <person name="Oliver A."/>
            <person name="Podell S."/>
            <person name="Pinowska A."/>
            <person name="Traller J.C."/>
            <person name="Smith S.R."/>
            <person name="McClure R."/>
            <person name="Beliaev A."/>
            <person name="Bohutskyi P."/>
            <person name="Hill E.A."/>
            <person name="Rabines A."/>
            <person name="Zheng H."/>
            <person name="Allen L.Z."/>
            <person name="Kuo A."/>
            <person name="Grigoriev I.V."/>
            <person name="Allen A.E."/>
            <person name="Hazlebeck D."/>
            <person name="Allen E.E."/>
        </authorList>
    </citation>
    <scope>NUCLEOTIDE SEQUENCE</scope>
    <source>
        <strain evidence="3">Hildebrandi</strain>
    </source>
</reference>
<dbReference type="EMBL" id="JAGRRH010000016">
    <property type="protein sequence ID" value="KAG7354999.1"/>
    <property type="molecule type" value="Genomic_DNA"/>
</dbReference>
<evidence type="ECO:0000313" key="3">
    <source>
        <dbReference type="EMBL" id="KAG7354999.1"/>
    </source>
</evidence>
<proteinExistence type="predicted"/>
<dbReference type="Proteomes" id="UP000693970">
    <property type="component" value="Unassembled WGS sequence"/>
</dbReference>
<comment type="caution">
    <text evidence="3">The sequence shown here is derived from an EMBL/GenBank/DDBJ whole genome shotgun (WGS) entry which is preliminary data.</text>
</comment>
<feature type="compositionally biased region" description="Polar residues" evidence="1">
    <location>
        <begin position="1"/>
        <end position="24"/>
    </location>
</feature>
<gene>
    <name evidence="3" type="ORF">IV203_004355</name>
</gene>
<reference evidence="3" key="2">
    <citation type="submission" date="2021-04" db="EMBL/GenBank/DDBJ databases">
        <authorList>
            <person name="Podell S."/>
        </authorList>
    </citation>
    <scope>NUCLEOTIDE SEQUENCE</scope>
    <source>
        <strain evidence="3">Hildebrandi</strain>
    </source>
</reference>
<feature type="region of interest" description="Disordered" evidence="1">
    <location>
        <begin position="1"/>
        <end position="39"/>
    </location>
</feature>
<sequence length="447" mass="50360">MVLINRNQQQQTPHKQRSSTSINVSTERRSSYGSSSVRSSSFSCAMGDDDNCSVSSISSHPSISSSFNLSFADTKSRRSSSILSNGPLLPSTLSSMGNPTKTSKPLPRWMLPLIYTLTVFSWIRAIQFRSGSFDVLASLNSEFESLSSQRSQTWKLLMDAKKNHNNVLKQQKKLKKTQRLFDHEIRMIEELYEADTSDSSDLAEIPPETMAKFKNRKSAGVAASWIEHRQEALLHKIYSLQSHIQEESRQNVIRKYGPGPHRVHFHVLSREARKPGDFIVELASIDKMPHSVETFLDMVASKMWDNSVFYHHLTQHHVVAAAPVSYGTFQSRQHQFQALGFNGTSYPEYHKDYPHEKFTIGFAGTGPNFYINTMDNTDHHGPGGQGHHDLATDADPCFGKIVSGFDIVSTDMVTGRHKGKSPAGWEDFDLTRIASIQLMTNTDQRLY</sequence>
<dbReference type="GO" id="GO:0003755">
    <property type="term" value="F:peptidyl-prolyl cis-trans isomerase activity"/>
    <property type="evidence" value="ECO:0007669"/>
    <property type="project" value="InterPro"/>
</dbReference>
<dbReference type="InterPro" id="IPR002130">
    <property type="entry name" value="Cyclophilin-type_PPIase_dom"/>
</dbReference>
<protein>
    <submittedName>
        <fullName evidence="3">Cyclophilin type peptidyl-prolyl cis-trans isomerase</fullName>
    </submittedName>
</protein>